<evidence type="ECO:0000256" key="1">
    <source>
        <dbReference type="ARBA" id="ARBA00006781"/>
    </source>
</evidence>
<protein>
    <recommendedName>
        <fullName evidence="2">Protein BCP1</fullName>
    </recommendedName>
</protein>
<comment type="function">
    <text evidence="2">Involved in nuclear export, actin cytoskeleton organization and vesicular transport.</text>
</comment>
<feature type="region of interest" description="Disordered" evidence="3">
    <location>
        <begin position="190"/>
        <end position="217"/>
    </location>
</feature>
<keyword evidence="2" id="KW-0653">Protein transport</keyword>
<accession>A0A0C2WZ79</accession>
<organism evidence="4 5">
    <name type="scientific">Amanita muscaria (strain Koide BX008)</name>
    <dbReference type="NCBI Taxonomy" id="946122"/>
    <lineage>
        <taxon>Eukaryota</taxon>
        <taxon>Fungi</taxon>
        <taxon>Dikarya</taxon>
        <taxon>Basidiomycota</taxon>
        <taxon>Agaricomycotina</taxon>
        <taxon>Agaricomycetes</taxon>
        <taxon>Agaricomycetidae</taxon>
        <taxon>Agaricales</taxon>
        <taxon>Pluteineae</taxon>
        <taxon>Amanitaceae</taxon>
        <taxon>Amanita</taxon>
    </lineage>
</organism>
<dbReference type="STRING" id="946122.A0A0C2WZ79"/>
<evidence type="ECO:0000313" key="4">
    <source>
        <dbReference type="EMBL" id="KIL62171.1"/>
    </source>
</evidence>
<dbReference type="FunCoup" id="A0A0C2WZ79">
    <property type="interactions" value="767"/>
</dbReference>
<comment type="subcellular location">
    <subcellularLocation>
        <location evidence="2">Nucleus</location>
    </subcellularLocation>
</comment>
<dbReference type="InParanoid" id="A0A0C2WZ79"/>
<keyword evidence="5" id="KW-1185">Reference proteome</keyword>
<dbReference type="HOGENOM" id="CLU_068770_2_0_1"/>
<keyword evidence="2" id="KW-0539">Nucleus</keyword>
<gene>
    <name evidence="4" type="ORF">M378DRAFT_179791</name>
</gene>
<evidence type="ECO:0000313" key="5">
    <source>
        <dbReference type="Proteomes" id="UP000054549"/>
    </source>
</evidence>
<dbReference type="GO" id="GO:0005634">
    <property type="term" value="C:nucleus"/>
    <property type="evidence" value="ECO:0007669"/>
    <property type="project" value="UniProtKB-SubCell"/>
</dbReference>
<evidence type="ECO:0000256" key="2">
    <source>
        <dbReference type="PIRNR" id="PIRNR028983"/>
    </source>
</evidence>
<dbReference type="InterPro" id="IPR025602">
    <property type="entry name" value="BCP1_family"/>
</dbReference>
<dbReference type="PANTHER" id="PTHR13261:SF0">
    <property type="entry name" value="BRCA2 AND CDKN1A-INTERACTING PROTEIN"/>
    <property type="match status" value="1"/>
</dbReference>
<dbReference type="PANTHER" id="PTHR13261">
    <property type="entry name" value="BRCA2 AND CDKN1A INTERACTING PROTEIN"/>
    <property type="match status" value="1"/>
</dbReference>
<dbReference type="AlphaFoldDB" id="A0A0C2WZ79"/>
<dbReference type="OrthoDB" id="27543at2759"/>
<dbReference type="Pfam" id="PF13862">
    <property type="entry name" value="BCCIP"/>
    <property type="match status" value="1"/>
</dbReference>
<dbReference type="PIRSF" id="PIRSF028983">
    <property type="entry name" value="BCP1"/>
    <property type="match status" value="1"/>
</dbReference>
<name>A0A0C2WZ79_AMAMK</name>
<dbReference type="EMBL" id="KN818274">
    <property type="protein sequence ID" value="KIL62171.1"/>
    <property type="molecule type" value="Genomic_DNA"/>
</dbReference>
<proteinExistence type="inferred from homology"/>
<dbReference type="GO" id="GO:0015031">
    <property type="term" value="P:protein transport"/>
    <property type="evidence" value="ECO:0007669"/>
    <property type="project" value="UniProtKB-KW"/>
</dbReference>
<sequence>MSKRKQDAKNADSEDEASDVSHIDVDFDFFDLNPTVDYQAIKRLLVQLFHRDAEAFDLHDLTELILAQPLGTTTKTDGMDSDPYALLTMINMHTNHERPAIKSLAAYLLSKAAQIQPKLHSTLQILFSQSETHVGLVICERLVNMPVQIIPPMYRMLLDELRNALSVGKPYKFSHLIFLSRTYHLSNDEESELAAHRSQNSPTAKSKKSKKAKTGAAQAQVGEEYDLMKKRPEDGIYPFHPEDLLIMQLAEYLMDYKFDKAPEGPREKESFGLDTRGRVMLLRAEKFEELVKKMTQVYNGLS</sequence>
<evidence type="ECO:0000256" key="3">
    <source>
        <dbReference type="SAM" id="MobiDB-lite"/>
    </source>
</evidence>
<dbReference type="Proteomes" id="UP000054549">
    <property type="component" value="Unassembled WGS sequence"/>
</dbReference>
<reference evidence="4 5" key="1">
    <citation type="submission" date="2014-04" db="EMBL/GenBank/DDBJ databases">
        <title>Evolutionary Origins and Diversification of the Mycorrhizal Mutualists.</title>
        <authorList>
            <consortium name="DOE Joint Genome Institute"/>
            <consortium name="Mycorrhizal Genomics Consortium"/>
            <person name="Kohler A."/>
            <person name="Kuo A."/>
            <person name="Nagy L.G."/>
            <person name="Floudas D."/>
            <person name="Copeland A."/>
            <person name="Barry K.W."/>
            <person name="Cichocki N."/>
            <person name="Veneault-Fourrey C."/>
            <person name="LaButti K."/>
            <person name="Lindquist E.A."/>
            <person name="Lipzen A."/>
            <person name="Lundell T."/>
            <person name="Morin E."/>
            <person name="Murat C."/>
            <person name="Riley R."/>
            <person name="Ohm R."/>
            <person name="Sun H."/>
            <person name="Tunlid A."/>
            <person name="Henrissat B."/>
            <person name="Grigoriev I.V."/>
            <person name="Hibbett D.S."/>
            <person name="Martin F."/>
        </authorList>
    </citation>
    <scope>NUCLEOTIDE SEQUENCE [LARGE SCALE GENOMIC DNA]</scope>
    <source>
        <strain evidence="4 5">Koide BX008</strain>
    </source>
</reference>
<comment type="similarity">
    <text evidence="1 2">Belongs to the BCP1 family.</text>
</comment>
<keyword evidence="2" id="KW-0813">Transport</keyword>